<organism evidence="2 3">
    <name type="scientific">Pseudodesulfovibrio nedwellii</name>
    <dbReference type="NCBI Taxonomy" id="2973072"/>
    <lineage>
        <taxon>Bacteria</taxon>
        <taxon>Pseudomonadati</taxon>
        <taxon>Thermodesulfobacteriota</taxon>
        <taxon>Desulfovibrionia</taxon>
        <taxon>Desulfovibrionales</taxon>
        <taxon>Desulfovibrionaceae</taxon>
    </lineage>
</organism>
<evidence type="ECO:0000313" key="2">
    <source>
        <dbReference type="EMBL" id="BDQ36319.1"/>
    </source>
</evidence>
<dbReference type="Pfam" id="PF05973">
    <property type="entry name" value="Gp49"/>
    <property type="match status" value="1"/>
</dbReference>
<dbReference type="EMBL" id="AP026709">
    <property type="protein sequence ID" value="BDQ35914.1"/>
    <property type="molecule type" value="Genomic_DNA"/>
</dbReference>
<name>A0ABM8AXV3_9BACT</name>
<accession>A0ABM8AXV3</accession>
<dbReference type="Proteomes" id="UP001317742">
    <property type="component" value="Chromosome"/>
</dbReference>
<keyword evidence="3" id="KW-1185">Reference proteome</keyword>
<evidence type="ECO:0000313" key="1">
    <source>
        <dbReference type="EMBL" id="BDQ35914.1"/>
    </source>
</evidence>
<sequence length="116" mass="12921">MSLNERKVFWVGSSLKDLKELGKDVSIEMGAALSEVQNGRSPENVVSFKEGGSGVMEIRVSIDKETYRTMYVAKLKKGIYVLHAFHKKSSKGKATPPKDVAKIKARYTEALDSDKR</sequence>
<proteinExistence type="predicted"/>
<evidence type="ECO:0000313" key="3">
    <source>
        <dbReference type="Proteomes" id="UP001317742"/>
    </source>
</evidence>
<dbReference type="InterPro" id="IPR009241">
    <property type="entry name" value="HigB-like"/>
</dbReference>
<reference evidence="2 3" key="1">
    <citation type="submission" date="2022-08" db="EMBL/GenBank/DDBJ databases">
        <title>Genome Sequence of the sulphate-reducing bacterium, Pseudodesulfovibrio sp. SYK.</title>
        <authorList>
            <person name="Kondo R."/>
            <person name="Kataoka T."/>
        </authorList>
    </citation>
    <scope>NUCLEOTIDE SEQUENCE [LARGE SCALE GENOMIC DNA]</scope>
    <source>
        <strain evidence="2 3">SYK</strain>
    </source>
</reference>
<gene>
    <name evidence="1" type="ORF">SYK_02740</name>
    <name evidence="2" type="ORF">SYK_06790</name>
</gene>
<evidence type="ECO:0008006" key="4">
    <source>
        <dbReference type="Google" id="ProtNLM"/>
    </source>
</evidence>
<dbReference type="RefSeq" id="WP_281761843.1">
    <property type="nucleotide sequence ID" value="NZ_AP026709.1"/>
</dbReference>
<dbReference type="EMBL" id="AP026709">
    <property type="protein sequence ID" value="BDQ36319.1"/>
    <property type="molecule type" value="Genomic_DNA"/>
</dbReference>
<protein>
    <recommendedName>
        <fullName evidence="4">Type II toxin-antitoxin system RelE/ParE family toxin</fullName>
    </recommendedName>
</protein>